<proteinExistence type="predicted"/>
<comment type="caution">
    <text evidence="1">The sequence shown here is derived from an EMBL/GenBank/DDBJ whole genome shotgun (WGS) entry which is preliminary data.</text>
</comment>
<organism evidence="1">
    <name type="scientific">bioreactor metagenome</name>
    <dbReference type="NCBI Taxonomy" id="1076179"/>
    <lineage>
        <taxon>unclassified sequences</taxon>
        <taxon>metagenomes</taxon>
        <taxon>ecological metagenomes</taxon>
    </lineage>
</organism>
<name>A0A645IT71_9ZZZZ</name>
<dbReference type="AlphaFoldDB" id="A0A645IT71"/>
<reference evidence="1" key="1">
    <citation type="submission" date="2019-08" db="EMBL/GenBank/DDBJ databases">
        <authorList>
            <person name="Kucharzyk K."/>
            <person name="Murdoch R.W."/>
            <person name="Higgins S."/>
            <person name="Loffler F."/>
        </authorList>
    </citation>
    <scope>NUCLEOTIDE SEQUENCE</scope>
</reference>
<evidence type="ECO:0000313" key="1">
    <source>
        <dbReference type="EMBL" id="MPN54042.1"/>
    </source>
</evidence>
<accession>A0A645IT71</accession>
<protein>
    <submittedName>
        <fullName evidence="1">Uncharacterized protein</fullName>
    </submittedName>
</protein>
<dbReference type="EMBL" id="VSSQ01121860">
    <property type="protein sequence ID" value="MPN54042.1"/>
    <property type="molecule type" value="Genomic_DNA"/>
</dbReference>
<gene>
    <name evidence="1" type="ORF">SDC9_201711</name>
</gene>
<sequence>MENAVLGRVFHMNNAEKTAKRIGMTDSVVKEYLTTASDGKNIR</sequence>